<evidence type="ECO:0000256" key="1">
    <source>
        <dbReference type="SAM" id="SignalP"/>
    </source>
</evidence>
<dbReference type="AlphaFoldDB" id="D7KKV9"/>
<dbReference type="PANTHER" id="PTHR31710:SF39">
    <property type="entry name" value="PLANT THIONIN FAMILY PROTEIN"/>
    <property type="match status" value="1"/>
</dbReference>
<keyword evidence="3" id="KW-1185">Reference proteome</keyword>
<gene>
    <name evidence="2" type="ORF">ARALYDRAFT_889665</name>
</gene>
<proteinExistence type="predicted"/>
<name>D7KKV9_ARALL</name>
<evidence type="ECO:0000313" key="2">
    <source>
        <dbReference type="EMBL" id="EFH69449.1"/>
    </source>
</evidence>
<sequence>MVAQSLRKICGVLTIIALFTMMFSAQFSHSDTMDKCVKKCVPNQCMKVVKNGTPVICEEMCKKYCLEGPVKVDYIVPPGDNTYLRRFCRYFGLIC</sequence>
<dbReference type="PANTHER" id="PTHR31710">
    <property type="entry name" value="GB|AAF16529.1-RELATED"/>
    <property type="match status" value="1"/>
</dbReference>
<reference evidence="3" key="1">
    <citation type="journal article" date="2011" name="Nat. Genet.">
        <title>The Arabidopsis lyrata genome sequence and the basis of rapid genome size change.</title>
        <authorList>
            <person name="Hu T.T."/>
            <person name="Pattyn P."/>
            <person name="Bakker E.G."/>
            <person name="Cao J."/>
            <person name="Cheng J.-F."/>
            <person name="Clark R.M."/>
            <person name="Fahlgren N."/>
            <person name="Fawcett J.A."/>
            <person name="Grimwood J."/>
            <person name="Gundlach H."/>
            <person name="Haberer G."/>
            <person name="Hollister J.D."/>
            <person name="Ossowski S."/>
            <person name="Ottilar R.P."/>
            <person name="Salamov A.A."/>
            <person name="Schneeberger K."/>
            <person name="Spannagl M."/>
            <person name="Wang X."/>
            <person name="Yang L."/>
            <person name="Nasrallah M.E."/>
            <person name="Bergelson J."/>
            <person name="Carrington J.C."/>
            <person name="Gaut B.S."/>
            <person name="Schmutz J."/>
            <person name="Mayer K.F.X."/>
            <person name="Van de Peer Y."/>
            <person name="Grigoriev I.V."/>
            <person name="Nordborg M."/>
            <person name="Weigel D."/>
            <person name="Guo Y.-L."/>
        </authorList>
    </citation>
    <scope>NUCLEOTIDE SEQUENCE [LARGE SCALE GENOMIC DNA]</scope>
    <source>
        <strain evidence="3">cv. MN47</strain>
    </source>
</reference>
<organism evidence="3">
    <name type="scientific">Arabidopsis lyrata subsp. lyrata</name>
    <name type="common">Lyre-leaved rock-cress</name>
    <dbReference type="NCBI Taxonomy" id="81972"/>
    <lineage>
        <taxon>Eukaryota</taxon>
        <taxon>Viridiplantae</taxon>
        <taxon>Streptophyta</taxon>
        <taxon>Embryophyta</taxon>
        <taxon>Tracheophyta</taxon>
        <taxon>Spermatophyta</taxon>
        <taxon>Magnoliopsida</taxon>
        <taxon>eudicotyledons</taxon>
        <taxon>Gunneridae</taxon>
        <taxon>Pentapetalae</taxon>
        <taxon>rosids</taxon>
        <taxon>malvids</taxon>
        <taxon>Brassicales</taxon>
        <taxon>Brassicaceae</taxon>
        <taxon>Camelineae</taxon>
        <taxon>Arabidopsis</taxon>
    </lineage>
</organism>
<feature type="chain" id="PRO_5003101585" description="Plant thionin family protein" evidence="1">
    <location>
        <begin position="31"/>
        <end position="95"/>
    </location>
</feature>
<evidence type="ECO:0000313" key="3">
    <source>
        <dbReference type="Proteomes" id="UP000008694"/>
    </source>
</evidence>
<dbReference type="Gramene" id="scaffold_102459.1">
    <property type="protein sequence ID" value="scaffold_102459.1"/>
    <property type="gene ID" value="scaffold_102459.1"/>
</dbReference>
<evidence type="ECO:0008006" key="4">
    <source>
        <dbReference type="Google" id="ProtNLM"/>
    </source>
</evidence>
<accession>D7KKV9</accession>
<dbReference type="Proteomes" id="UP000008694">
    <property type="component" value="Unassembled WGS sequence"/>
</dbReference>
<dbReference type="EMBL" id="GL348713">
    <property type="protein sequence ID" value="EFH69449.1"/>
    <property type="molecule type" value="Genomic_DNA"/>
</dbReference>
<dbReference type="HOGENOM" id="CLU_184727_0_0_1"/>
<protein>
    <recommendedName>
        <fullName evidence="4">Plant thionin family protein</fullName>
    </recommendedName>
</protein>
<feature type="signal peptide" evidence="1">
    <location>
        <begin position="1"/>
        <end position="30"/>
    </location>
</feature>
<keyword evidence="1" id="KW-0732">Signal</keyword>
<dbReference type="eggNOG" id="ENOG502R1QT">
    <property type="taxonomic scope" value="Eukaryota"/>
</dbReference>